<evidence type="ECO:0000313" key="1">
    <source>
        <dbReference type="EMBL" id="CAB4035149.1"/>
    </source>
</evidence>
<keyword evidence="2" id="KW-1185">Reference proteome</keyword>
<evidence type="ECO:0000313" key="2">
    <source>
        <dbReference type="Proteomes" id="UP001152795"/>
    </source>
</evidence>
<name>A0A7D9LQ62_PARCT</name>
<sequence length="57" mass="6162">MAGIPTTCGLAMPVPRQGSNLQVTDDRLEALTRASWKAKARQKVNRNMSPSCKSSCV</sequence>
<feature type="non-terminal residue" evidence="1">
    <location>
        <position position="57"/>
    </location>
</feature>
<dbReference type="Proteomes" id="UP001152795">
    <property type="component" value="Unassembled WGS sequence"/>
</dbReference>
<dbReference type="EMBL" id="CACRXK020020763">
    <property type="protein sequence ID" value="CAB4035149.1"/>
    <property type="molecule type" value="Genomic_DNA"/>
</dbReference>
<accession>A0A7D9LQ62</accession>
<organism evidence="1 2">
    <name type="scientific">Paramuricea clavata</name>
    <name type="common">Red gorgonian</name>
    <name type="synonym">Violescent sea-whip</name>
    <dbReference type="NCBI Taxonomy" id="317549"/>
    <lineage>
        <taxon>Eukaryota</taxon>
        <taxon>Metazoa</taxon>
        <taxon>Cnidaria</taxon>
        <taxon>Anthozoa</taxon>
        <taxon>Octocorallia</taxon>
        <taxon>Malacalcyonacea</taxon>
        <taxon>Plexauridae</taxon>
        <taxon>Paramuricea</taxon>
    </lineage>
</organism>
<dbReference type="AlphaFoldDB" id="A0A7D9LQ62"/>
<proteinExistence type="predicted"/>
<comment type="caution">
    <text evidence="1">The sequence shown here is derived from an EMBL/GenBank/DDBJ whole genome shotgun (WGS) entry which is preliminary data.</text>
</comment>
<gene>
    <name evidence="1" type="ORF">PACLA_8A054482</name>
</gene>
<reference evidence="1" key="1">
    <citation type="submission" date="2020-04" db="EMBL/GenBank/DDBJ databases">
        <authorList>
            <person name="Alioto T."/>
            <person name="Alioto T."/>
            <person name="Gomez Garrido J."/>
        </authorList>
    </citation>
    <scope>NUCLEOTIDE SEQUENCE</scope>
    <source>
        <strain evidence="1">A484AB</strain>
    </source>
</reference>
<protein>
    <submittedName>
        <fullName evidence="1">Uncharacterized protein</fullName>
    </submittedName>
</protein>